<organism evidence="4 5">
    <name type="scientific">Flavobacterium aciduliphilum</name>
    <dbReference type="NCBI Taxonomy" id="1101402"/>
    <lineage>
        <taxon>Bacteria</taxon>
        <taxon>Pseudomonadati</taxon>
        <taxon>Bacteroidota</taxon>
        <taxon>Flavobacteriia</taxon>
        <taxon>Flavobacteriales</taxon>
        <taxon>Flavobacteriaceae</taxon>
        <taxon>Flavobacterium</taxon>
    </lineage>
</organism>
<protein>
    <submittedName>
        <fullName evidence="4">Putative secreted protein (Por secretion system target)</fullName>
    </submittedName>
</protein>
<dbReference type="AlphaFoldDB" id="A0A328YG80"/>
<comment type="caution">
    <text evidence="4">The sequence shown here is derived from an EMBL/GenBank/DDBJ whole genome shotgun (WGS) entry which is preliminary data.</text>
</comment>
<keyword evidence="5" id="KW-1185">Reference proteome</keyword>
<accession>A0A328YG80</accession>
<evidence type="ECO:0000259" key="3">
    <source>
        <dbReference type="Pfam" id="PF18962"/>
    </source>
</evidence>
<reference evidence="4 5" key="1">
    <citation type="submission" date="2018-06" db="EMBL/GenBank/DDBJ databases">
        <title>Genomic Encyclopedia of Archaeal and Bacterial Type Strains, Phase II (KMG-II): from individual species to whole genera.</title>
        <authorList>
            <person name="Goeker M."/>
        </authorList>
    </citation>
    <scope>NUCLEOTIDE SEQUENCE [LARGE SCALE GENOMIC DNA]</scope>
    <source>
        <strain evidence="4 5">DSM 25663</strain>
    </source>
</reference>
<dbReference type="InterPro" id="IPR026444">
    <property type="entry name" value="Secre_tail"/>
</dbReference>
<feature type="chain" id="PRO_5016378519" evidence="2">
    <location>
        <begin position="20"/>
        <end position="790"/>
    </location>
</feature>
<dbReference type="GO" id="GO:0008237">
    <property type="term" value="F:metallopeptidase activity"/>
    <property type="evidence" value="ECO:0007669"/>
    <property type="project" value="InterPro"/>
</dbReference>
<dbReference type="NCBIfam" id="TIGR04183">
    <property type="entry name" value="Por_Secre_tail"/>
    <property type="match status" value="1"/>
</dbReference>
<evidence type="ECO:0000313" key="5">
    <source>
        <dbReference type="Proteomes" id="UP000248840"/>
    </source>
</evidence>
<dbReference type="OrthoDB" id="9792152at2"/>
<dbReference type="InterPro" id="IPR024079">
    <property type="entry name" value="MetalloPept_cat_dom_sf"/>
</dbReference>
<sequence>MKKPLLFLALALSFGQVIAQKSSVWHKATLNVASKFAKVRTDINEESAQYFSLDIDTFRQSLTNAKNKFSNLPGVVVEFPNMNGEIEKFQVWENSNMEPSFQAQFPQIRAYVGKGISDKGATINFSVSPKGVQTMLFRADNATEFIEAYDKGAHAYMVFNNTCKTGHKAPFTCGTPEAALNADLFQNPTITAKSSAGSYKTMRLALSCTGEYAASFGATTSGTASDKALVLAAMNATMTRVNGVFEKDFAVHLNMIDNTSVIYYDSTTDPYSDAANMNNWNTELMNTLHSVLGDAAFDIGHMFGASGGGGNAGCIGCVCTNVLSTGGGATSSYKGSGITSPGSGLPQGDSFDIDYVAHEMGHQLGGNHTFTFSGEGNSAGTKLANYQVEPGSGSTIMGYAGITSYDVQAHSDPYFSYKSIAQVQTNLNTKTCPVSTSLTGTNAAPVVNAGADYTIPIGTAFMLSGTATDADASDVLTYLWEESDFDTTSTTLTGTGSRVLATKTTGPNFRTFKPSTNNFRYFPQMGKIMSGVLTVTTAGNSNWETCSTVARTLNFSLTARDNRAGMGQTGVDAMIVTVNATGGAFSVTSQGTTGISYAGNSTQTVTWNPGSTASAPFNSPTVDILMTTNASTALEVFNSTTPSSPNPTTWTTIASGVPNTGSYDVTIPNVASSTSTCRFMVKAVGNIFLAVNSKNFTVTPALANETFEFTNFSLYPNPSHGSFNVKFDSTSEKDITVSIFDIRGREVFNKSYQNNGVFDQDINLSQVESGVYMVNIVDGGKKMVKKLVIE</sequence>
<dbReference type="Proteomes" id="UP000248840">
    <property type="component" value="Unassembled WGS sequence"/>
</dbReference>
<dbReference type="Gene3D" id="3.40.390.10">
    <property type="entry name" value="Collagenase (Catalytic Domain)"/>
    <property type="match status" value="1"/>
</dbReference>
<dbReference type="Pfam" id="PF13583">
    <property type="entry name" value="Reprolysin_4"/>
    <property type="match status" value="1"/>
</dbReference>
<dbReference type="Pfam" id="PF18962">
    <property type="entry name" value="Por_Secre_tail"/>
    <property type="match status" value="1"/>
</dbReference>
<dbReference type="SUPFAM" id="SSF55486">
    <property type="entry name" value="Metalloproteases ('zincins'), catalytic domain"/>
    <property type="match status" value="1"/>
</dbReference>
<keyword evidence="1 2" id="KW-0732">Signal</keyword>
<name>A0A328YG80_9FLAO</name>
<evidence type="ECO:0000256" key="2">
    <source>
        <dbReference type="SAM" id="SignalP"/>
    </source>
</evidence>
<proteinExistence type="predicted"/>
<feature type="domain" description="Secretion system C-terminal sorting" evidence="3">
    <location>
        <begin position="714"/>
        <end position="789"/>
    </location>
</feature>
<dbReference type="EMBL" id="QLSZ01000005">
    <property type="protein sequence ID" value="RAR72630.1"/>
    <property type="molecule type" value="Genomic_DNA"/>
</dbReference>
<evidence type="ECO:0000256" key="1">
    <source>
        <dbReference type="ARBA" id="ARBA00022729"/>
    </source>
</evidence>
<dbReference type="RefSeq" id="WP_112113104.1">
    <property type="nucleotide sequence ID" value="NZ_QLSZ01000005.1"/>
</dbReference>
<feature type="signal peptide" evidence="2">
    <location>
        <begin position="1"/>
        <end position="19"/>
    </location>
</feature>
<gene>
    <name evidence="4" type="ORF">CLV55_105201</name>
</gene>
<evidence type="ECO:0000313" key="4">
    <source>
        <dbReference type="EMBL" id="RAR72630.1"/>
    </source>
</evidence>